<dbReference type="Pfam" id="PF03466">
    <property type="entry name" value="LysR_substrate"/>
    <property type="match status" value="1"/>
</dbReference>
<dbReference type="Gene3D" id="3.40.190.10">
    <property type="entry name" value="Periplasmic binding protein-like II"/>
    <property type="match status" value="2"/>
</dbReference>
<dbReference type="PRINTS" id="PR00039">
    <property type="entry name" value="HTHLYSR"/>
</dbReference>
<protein>
    <submittedName>
        <fullName evidence="6">LysR family transcriptional regulator</fullName>
    </submittedName>
</protein>
<dbReference type="InterPro" id="IPR036390">
    <property type="entry name" value="WH_DNA-bd_sf"/>
</dbReference>
<dbReference type="SUPFAM" id="SSF46785">
    <property type="entry name" value="Winged helix' DNA-binding domain"/>
    <property type="match status" value="1"/>
</dbReference>
<feature type="domain" description="HTH lysR-type" evidence="5">
    <location>
        <begin position="2"/>
        <end position="59"/>
    </location>
</feature>
<dbReference type="InterPro" id="IPR000847">
    <property type="entry name" value="LysR_HTH_N"/>
</dbReference>
<dbReference type="Gene3D" id="1.10.10.10">
    <property type="entry name" value="Winged helix-like DNA-binding domain superfamily/Winged helix DNA-binding domain"/>
    <property type="match status" value="1"/>
</dbReference>
<evidence type="ECO:0000256" key="4">
    <source>
        <dbReference type="ARBA" id="ARBA00023163"/>
    </source>
</evidence>
<dbReference type="PROSITE" id="PS50931">
    <property type="entry name" value="HTH_LYSR"/>
    <property type="match status" value="1"/>
</dbReference>
<evidence type="ECO:0000313" key="7">
    <source>
        <dbReference type="Proteomes" id="UP001169764"/>
    </source>
</evidence>
<evidence type="ECO:0000313" key="6">
    <source>
        <dbReference type="EMBL" id="MDO6414946.1"/>
    </source>
</evidence>
<dbReference type="RefSeq" id="WP_303542571.1">
    <property type="nucleotide sequence ID" value="NZ_JAUOTP010000004.1"/>
</dbReference>
<name>A0ABT8Y9D4_9SPHN</name>
<keyword evidence="3" id="KW-0238">DNA-binding</keyword>
<dbReference type="InterPro" id="IPR005119">
    <property type="entry name" value="LysR_subst-bd"/>
</dbReference>
<dbReference type="EMBL" id="JAUOTP010000004">
    <property type="protein sequence ID" value="MDO6414946.1"/>
    <property type="molecule type" value="Genomic_DNA"/>
</dbReference>
<dbReference type="CDD" id="cd05466">
    <property type="entry name" value="PBP2_LTTR_substrate"/>
    <property type="match status" value="1"/>
</dbReference>
<keyword evidence="2" id="KW-0805">Transcription regulation</keyword>
<dbReference type="InterPro" id="IPR036388">
    <property type="entry name" value="WH-like_DNA-bd_sf"/>
</dbReference>
<dbReference type="SUPFAM" id="SSF53850">
    <property type="entry name" value="Periplasmic binding protein-like II"/>
    <property type="match status" value="1"/>
</dbReference>
<keyword evidence="7" id="KW-1185">Reference proteome</keyword>
<sequence length="296" mass="32566">MIDRYLLRYLLAVVDKGNFSRAAEHCGVSQPTLSVGIAKLEAEVGRTLFLRTNRRVELTGAGTRLVDRARRIEREFTLAEQEARVSKFRTTIRLGVISTLPADWLGTAAAAVAAGGSEERLEIVEGNERAMLSHLDRGRVDVILSLIRPDRAKFARALFHEPYRLVLARDHPLGRRDVIHAEEVADSAMVVRRHCEALQETSRYFTSRGVRPFISARTTSDAQALALVRGGHGLTVMPAGFHAPSVRMVALSGFEADRTIGLIYDRAPSERPSSKALDIIADGLTSAALKQSDQSE</sequence>
<dbReference type="PANTHER" id="PTHR30346:SF28">
    <property type="entry name" value="HTH-TYPE TRANSCRIPTIONAL REGULATOR CYNR"/>
    <property type="match status" value="1"/>
</dbReference>
<comment type="caution">
    <text evidence="6">The sequence shown here is derived from an EMBL/GenBank/DDBJ whole genome shotgun (WGS) entry which is preliminary data.</text>
</comment>
<evidence type="ECO:0000256" key="2">
    <source>
        <dbReference type="ARBA" id="ARBA00023015"/>
    </source>
</evidence>
<evidence type="ECO:0000259" key="5">
    <source>
        <dbReference type="PROSITE" id="PS50931"/>
    </source>
</evidence>
<dbReference type="Pfam" id="PF00126">
    <property type="entry name" value="HTH_1"/>
    <property type="match status" value="1"/>
</dbReference>
<dbReference type="Proteomes" id="UP001169764">
    <property type="component" value="Unassembled WGS sequence"/>
</dbReference>
<proteinExistence type="inferred from homology"/>
<evidence type="ECO:0000256" key="3">
    <source>
        <dbReference type="ARBA" id="ARBA00023125"/>
    </source>
</evidence>
<organism evidence="6 7">
    <name type="scientific">Sphingomonas natans</name>
    <dbReference type="NCBI Taxonomy" id="3063330"/>
    <lineage>
        <taxon>Bacteria</taxon>
        <taxon>Pseudomonadati</taxon>
        <taxon>Pseudomonadota</taxon>
        <taxon>Alphaproteobacteria</taxon>
        <taxon>Sphingomonadales</taxon>
        <taxon>Sphingomonadaceae</taxon>
        <taxon>Sphingomonas</taxon>
    </lineage>
</organism>
<gene>
    <name evidence="6" type="ORF">Q4F19_11185</name>
</gene>
<accession>A0ABT8Y9D4</accession>
<evidence type="ECO:0000256" key="1">
    <source>
        <dbReference type="ARBA" id="ARBA00009437"/>
    </source>
</evidence>
<reference evidence="6" key="1">
    <citation type="submission" date="2023-07" db="EMBL/GenBank/DDBJ databases">
        <authorList>
            <person name="Kim M."/>
        </authorList>
    </citation>
    <scope>NUCLEOTIDE SEQUENCE</scope>
    <source>
        <strain evidence="6">BIUV-7</strain>
    </source>
</reference>
<keyword evidence="4" id="KW-0804">Transcription</keyword>
<dbReference type="PANTHER" id="PTHR30346">
    <property type="entry name" value="TRANSCRIPTIONAL DUAL REGULATOR HCAR-RELATED"/>
    <property type="match status" value="1"/>
</dbReference>
<comment type="similarity">
    <text evidence="1">Belongs to the LysR transcriptional regulatory family.</text>
</comment>